<dbReference type="Pfam" id="PF18122">
    <property type="entry name" value="APC1_C"/>
    <property type="match status" value="1"/>
</dbReference>
<dbReference type="Proteomes" id="UP000747399">
    <property type="component" value="Unassembled WGS sequence"/>
</dbReference>
<feature type="region of interest" description="Disordered" evidence="4">
    <location>
        <begin position="127"/>
        <end position="148"/>
    </location>
</feature>
<keyword evidence="3" id="KW-0131">Cell cycle</keyword>
<dbReference type="GO" id="GO:0007091">
    <property type="term" value="P:metaphase/anaphase transition of mitotic cell cycle"/>
    <property type="evidence" value="ECO:0007669"/>
    <property type="project" value="TreeGrafter"/>
</dbReference>
<dbReference type="GO" id="GO:0005680">
    <property type="term" value="C:anaphase-promoting complex"/>
    <property type="evidence" value="ECO:0007669"/>
    <property type="project" value="InterPro"/>
</dbReference>
<accession>A0A8J4F9V3</accession>
<evidence type="ECO:0000256" key="4">
    <source>
        <dbReference type="SAM" id="MobiDB-lite"/>
    </source>
</evidence>
<sequence>GGGAVMEPPSHEGHHKRDQCRVDPEDDQTERSGSGGGDAARAAAGGTPTGTGDGDRTRGGGGFDLVHLCATFSVDPSIMAFAQHIKAMRDLWIAVEADAETAVEGGNVNAGGLRRGIVLLAPVSATPPAQGIDREQQRRLSQRQRRQRRRHGADLLSFCYSALYECITGEKTAALSMYLNLHCLVHQAASWSSPCATGKGQFRPIPQGLLGAIGTAGCSSDPWRISVVSAEGPMHPGSLLTEAQVPLTTALRGLQLARAYYSGPLAAAAATAAAAPAGDVFADLDEQALWRPLMQPAFLDSLWCTLQHRRWRPMGLLPPQGAATNIAPSVVAVAAAAAAAGRAGYSSNSSRSSSALEVYLRRGRTLRGADFDSVVPGLSQLASEAELQADLAACLALHGLPPLATVIAALSQLRAIPAWQQLRGMLQPATVPTTGGGGAIGLVGIGAGAGGVDVRSSWALLPLLSLVMPGLPNEVLLLLAAAFTT</sequence>
<dbReference type="PANTHER" id="PTHR12827">
    <property type="entry name" value="MEIOTIC CHECKPOINT REGULATOR TSG24 FAMILY MEMBER"/>
    <property type="match status" value="1"/>
</dbReference>
<feature type="domain" description="Anaphase-promoting complex subunit 1 C-terminal" evidence="5">
    <location>
        <begin position="68"/>
        <end position="307"/>
    </location>
</feature>
<evidence type="ECO:0000313" key="7">
    <source>
        <dbReference type="Proteomes" id="UP000747399"/>
    </source>
</evidence>
<dbReference type="EMBL" id="BNCO01000050">
    <property type="protein sequence ID" value="GIL62354.1"/>
    <property type="molecule type" value="Genomic_DNA"/>
</dbReference>
<dbReference type="InterPro" id="IPR041221">
    <property type="entry name" value="APC1_C"/>
</dbReference>
<evidence type="ECO:0000313" key="6">
    <source>
        <dbReference type="EMBL" id="GIL62354.1"/>
    </source>
</evidence>
<dbReference type="PANTHER" id="PTHR12827:SF3">
    <property type="entry name" value="ANAPHASE-PROMOTING COMPLEX SUBUNIT 1"/>
    <property type="match status" value="1"/>
</dbReference>
<dbReference type="GO" id="GO:0031145">
    <property type="term" value="P:anaphase-promoting complex-dependent catabolic process"/>
    <property type="evidence" value="ECO:0007669"/>
    <property type="project" value="TreeGrafter"/>
</dbReference>
<dbReference type="GO" id="GO:0070979">
    <property type="term" value="P:protein K11-linked ubiquitination"/>
    <property type="evidence" value="ECO:0007669"/>
    <property type="project" value="TreeGrafter"/>
</dbReference>
<evidence type="ECO:0000256" key="1">
    <source>
        <dbReference type="ARBA" id="ARBA00022618"/>
    </source>
</evidence>
<dbReference type="GO" id="GO:0051301">
    <property type="term" value="P:cell division"/>
    <property type="evidence" value="ECO:0007669"/>
    <property type="project" value="UniProtKB-KW"/>
</dbReference>
<name>A0A8J4F9V3_9CHLO</name>
<keyword evidence="1" id="KW-0132">Cell division</keyword>
<organism evidence="6 7">
    <name type="scientific">Volvox africanus</name>
    <dbReference type="NCBI Taxonomy" id="51714"/>
    <lineage>
        <taxon>Eukaryota</taxon>
        <taxon>Viridiplantae</taxon>
        <taxon>Chlorophyta</taxon>
        <taxon>core chlorophytes</taxon>
        <taxon>Chlorophyceae</taxon>
        <taxon>CS clade</taxon>
        <taxon>Chlamydomonadales</taxon>
        <taxon>Volvocaceae</taxon>
        <taxon>Volvox</taxon>
    </lineage>
</organism>
<evidence type="ECO:0000256" key="3">
    <source>
        <dbReference type="ARBA" id="ARBA00023306"/>
    </source>
</evidence>
<evidence type="ECO:0000256" key="2">
    <source>
        <dbReference type="ARBA" id="ARBA00022776"/>
    </source>
</evidence>
<dbReference type="GO" id="GO:0060090">
    <property type="term" value="F:molecular adaptor activity"/>
    <property type="evidence" value="ECO:0007669"/>
    <property type="project" value="TreeGrafter"/>
</dbReference>
<reference evidence="6" key="1">
    <citation type="journal article" date="2021" name="Proc. Natl. Acad. Sci. U.S.A.">
        <title>Three genomes in the algal genus Volvox reveal the fate of a haploid sex-determining region after a transition to homothallism.</title>
        <authorList>
            <person name="Yamamoto K."/>
            <person name="Hamaji T."/>
            <person name="Kawai-Toyooka H."/>
            <person name="Matsuzaki R."/>
            <person name="Takahashi F."/>
            <person name="Nishimura Y."/>
            <person name="Kawachi M."/>
            <person name="Noguchi H."/>
            <person name="Minakuchi Y."/>
            <person name="Umen J.G."/>
            <person name="Toyoda A."/>
            <person name="Nozaki H."/>
        </authorList>
    </citation>
    <scope>NUCLEOTIDE SEQUENCE</scope>
    <source>
        <strain evidence="6">NIES-3780</strain>
    </source>
</reference>
<dbReference type="AlphaFoldDB" id="A0A8J4F9V3"/>
<protein>
    <recommendedName>
        <fullName evidence="5">Anaphase-promoting complex subunit 1 C-terminal domain-containing protein</fullName>
    </recommendedName>
</protein>
<feature type="non-terminal residue" evidence="6">
    <location>
        <position position="485"/>
    </location>
</feature>
<keyword evidence="2" id="KW-0498">Mitosis</keyword>
<dbReference type="InterPro" id="IPR024990">
    <property type="entry name" value="Apc1"/>
</dbReference>
<evidence type="ECO:0000259" key="5">
    <source>
        <dbReference type="Pfam" id="PF18122"/>
    </source>
</evidence>
<gene>
    <name evidence="6" type="ORF">Vafri_16523</name>
</gene>
<keyword evidence="7" id="KW-1185">Reference proteome</keyword>
<feature type="region of interest" description="Disordered" evidence="4">
    <location>
        <begin position="1"/>
        <end position="58"/>
    </location>
</feature>
<comment type="caution">
    <text evidence="6">The sequence shown here is derived from an EMBL/GenBank/DDBJ whole genome shotgun (WGS) entry which is preliminary data.</text>
</comment>
<proteinExistence type="predicted"/>